<organism evidence="2 3">
    <name type="scientific">Ideonella aquatica</name>
    <dbReference type="NCBI Taxonomy" id="2824119"/>
    <lineage>
        <taxon>Bacteria</taxon>
        <taxon>Pseudomonadati</taxon>
        <taxon>Pseudomonadota</taxon>
        <taxon>Betaproteobacteria</taxon>
        <taxon>Burkholderiales</taxon>
        <taxon>Sphaerotilaceae</taxon>
        <taxon>Ideonella</taxon>
    </lineage>
</organism>
<reference evidence="2" key="1">
    <citation type="submission" date="2021-04" db="EMBL/GenBank/DDBJ databases">
        <title>The genome sequence of Ideonella sp. 4Y11.</title>
        <authorList>
            <person name="Liu Y."/>
        </authorList>
    </citation>
    <scope>NUCLEOTIDE SEQUENCE</scope>
    <source>
        <strain evidence="2">4Y11</strain>
    </source>
</reference>
<gene>
    <name evidence="2" type="ORF">KAK06_23110</name>
</gene>
<dbReference type="AlphaFoldDB" id="A0A940YSW2"/>
<protein>
    <submittedName>
        <fullName evidence="2">DUF1161 domain-containing protein</fullName>
    </submittedName>
</protein>
<keyword evidence="3" id="KW-1185">Reference proteome</keyword>
<dbReference type="Pfam" id="PF06649">
    <property type="entry name" value="DUF1161"/>
    <property type="match status" value="1"/>
</dbReference>
<evidence type="ECO:0000256" key="1">
    <source>
        <dbReference type="SAM" id="SignalP"/>
    </source>
</evidence>
<dbReference type="RefSeq" id="WP_210804529.1">
    <property type="nucleotide sequence ID" value="NZ_JAGQDE010000042.1"/>
</dbReference>
<evidence type="ECO:0000313" key="3">
    <source>
        <dbReference type="Proteomes" id="UP000678374"/>
    </source>
</evidence>
<evidence type="ECO:0000313" key="2">
    <source>
        <dbReference type="EMBL" id="MBQ0961846.1"/>
    </source>
</evidence>
<dbReference type="EMBL" id="JAGQDE010000042">
    <property type="protein sequence ID" value="MBQ0961846.1"/>
    <property type="molecule type" value="Genomic_DNA"/>
</dbReference>
<comment type="caution">
    <text evidence="2">The sequence shown here is derived from an EMBL/GenBank/DDBJ whole genome shotgun (WGS) entry which is preliminary data.</text>
</comment>
<keyword evidence="1" id="KW-0732">Signal</keyword>
<accession>A0A940YSW2</accession>
<feature type="chain" id="PRO_5037465554" evidence="1">
    <location>
        <begin position="22"/>
        <end position="107"/>
    </location>
</feature>
<name>A0A940YSW2_9BURK</name>
<proteinExistence type="predicted"/>
<dbReference type="InterPro" id="IPR010595">
    <property type="entry name" value="DUF1161"/>
</dbReference>
<feature type="signal peptide" evidence="1">
    <location>
        <begin position="1"/>
        <end position="21"/>
    </location>
</feature>
<dbReference type="Proteomes" id="UP000678374">
    <property type="component" value="Unassembled WGS sequence"/>
</dbReference>
<sequence>MHRPTRWALAACLLLPAWAGAVTCEDLREQVLAKYRANGVADAQIDIVDLAASGREVGRCDRGARKLVLLAKGGTAPQAAASTPPTRAVITECDDGRTVTPGRCKPS</sequence>